<dbReference type="SMART" id="SM00584">
    <property type="entry name" value="TLDc"/>
    <property type="match status" value="1"/>
</dbReference>
<dbReference type="InterPro" id="IPR006571">
    <property type="entry name" value="TLDc_dom"/>
</dbReference>
<dbReference type="InterPro" id="IPR000210">
    <property type="entry name" value="BTB/POZ_dom"/>
</dbReference>
<dbReference type="Gene3D" id="3.30.710.10">
    <property type="entry name" value="Potassium Channel Kv1.1, Chain A"/>
    <property type="match status" value="1"/>
</dbReference>
<dbReference type="SUPFAM" id="SSF54695">
    <property type="entry name" value="POZ domain"/>
    <property type="match status" value="1"/>
</dbReference>
<dbReference type="Gene3D" id="1.25.40.420">
    <property type="match status" value="1"/>
</dbReference>
<dbReference type="OrthoDB" id="1893551at2759"/>
<reference evidence="3 4" key="1">
    <citation type="submission" date="2014-02" db="EMBL/GenBank/DDBJ databases">
        <title>Single nucleus genome sequencing reveals high similarity among nuclei of an endomycorrhizal fungus.</title>
        <authorList>
            <person name="Lin K."/>
            <person name="Geurts R."/>
            <person name="Zhang Z."/>
            <person name="Limpens E."/>
            <person name="Saunders D.G."/>
            <person name="Mu D."/>
            <person name="Pang E."/>
            <person name="Cao H."/>
            <person name="Cha H."/>
            <person name="Lin T."/>
            <person name="Zhou Q."/>
            <person name="Shang Y."/>
            <person name="Li Y."/>
            <person name="Ivanov S."/>
            <person name="Sharma T."/>
            <person name="Velzen R.V."/>
            <person name="Ruijter N.D."/>
            <person name="Aanen D.K."/>
            <person name="Win J."/>
            <person name="Kamoun S."/>
            <person name="Bisseling T."/>
            <person name="Huang S."/>
        </authorList>
    </citation>
    <scope>NUCLEOTIDE SEQUENCE [LARGE SCALE GENOMIC DNA]</scope>
    <source>
        <strain evidence="4">DAOM197198w</strain>
    </source>
</reference>
<dbReference type="Proteomes" id="UP000022910">
    <property type="component" value="Unassembled WGS sequence"/>
</dbReference>
<comment type="caution">
    <text evidence="3">The sequence shown here is derived from an EMBL/GenBank/DDBJ whole genome shotgun (WGS) entry which is preliminary data.</text>
</comment>
<evidence type="ECO:0000259" key="1">
    <source>
        <dbReference type="PROSITE" id="PS50097"/>
    </source>
</evidence>
<dbReference type="Pfam" id="PF00651">
    <property type="entry name" value="BTB"/>
    <property type="match status" value="1"/>
</dbReference>
<organism evidence="3 4">
    <name type="scientific">Rhizophagus irregularis (strain DAOM 197198w)</name>
    <name type="common">Glomus intraradices</name>
    <dbReference type="NCBI Taxonomy" id="1432141"/>
    <lineage>
        <taxon>Eukaryota</taxon>
        <taxon>Fungi</taxon>
        <taxon>Fungi incertae sedis</taxon>
        <taxon>Mucoromycota</taxon>
        <taxon>Glomeromycotina</taxon>
        <taxon>Glomeromycetes</taxon>
        <taxon>Glomerales</taxon>
        <taxon>Glomeraceae</taxon>
        <taxon>Rhizophagus</taxon>
    </lineage>
</organism>
<gene>
    <name evidence="3" type="ORF">RirG_195130</name>
</gene>
<dbReference type="CDD" id="cd18186">
    <property type="entry name" value="BTB_POZ_ZBTB_KLHL-like"/>
    <property type="match status" value="1"/>
</dbReference>
<evidence type="ECO:0000313" key="4">
    <source>
        <dbReference type="Proteomes" id="UP000022910"/>
    </source>
</evidence>
<evidence type="ECO:0008006" key="5">
    <source>
        <dbReference type="Google" id="ProtNLM"/>
    </source>
</evidence>
<accession>A0A015IWQ0</accession>
<dbReference type="SMART" id="SM00875">
    <property type="entry name" value="BACK"/>
    <property type="match status" value="1"/>
</dbReference>
<feature type="domain" description="BTB" evidence="1">
    <location>
        <begin position="23"/>
        <end position="96"/>
    </location>
</feature>
<evidence type="ECO:0000259" key="2">
    <source>
        <dbReference type="PROSITE" id="PS51886"/>
    </source>
</evidence>
<dbReference type="HOGENOM" id="CLU_021542_0_1_1"/>
<dbReference type="SMR" id="A0A015IWQ0"/>
<keyword evidence="4" id="KW-1185">Reference proteome</keyword>
<dbReference type="PROSITE" id="PS51886">
    <property type="entry name" value="TLDC"/>
    <property type="match status" value="1"/>
</dbReference>
<dbReference type="InterPro" id="IPR051481">
    <property type="entry name" value="BTB-POZ/Galectin-3-binding"/>
</dbReference>
<dbReference type="PROSITE" id="PS50097">
    <property type="entry name" value="BTB"/>
    <property type="match status" value="1"/>
</dbReference>
<sequence>MTSIFHSGLLKDFSSILNDADDFNVIINVGEKNNTRKFRAHSVILRARSEYFKSALSTEWVTKENGIIMFNKPNITPMVFDMILKYLYTGELNLGDYIGSIILELLVATDELLLGELFEHVQDYLTKKQTAWVQENLFLVLHIAFKITRCKILQDYCLEFICSDLVRPFITSENFLSLEKDALYGLLKRDDLHSDEIVIWDSLIKWGIKQTPGLGSENSDRTKWNNENYEALKKTLNQHIPLIRFVEISPAEYFDKVRPYKTVLPYHIYEEIEEFYFKGTSPKTVILSPRNHIKSSIIKSEFISMILNWIERKDASVTRNKDDSLYEFNLIYRGSRDGIDTNSCRNKCNLGDPILVLVKCHNTRTIFGGFTPVGFYKEMKFGYSKGNNSYISSRDSFIFKTFEENDKQNLKINRVTSYNNAIFNNYSSIGYGFNFGGDLYMKDNNLYIGNSGNYAHYKHSYYKNDSYMIEEIEAFRVVKHLKQ</sequence>
<dbReference type="Pfam" id="PF07707">
    <property type="entry name" value="BACK"/>
    <property type="match status" value="1"/>
</dbReference>
<dbReference type="EMBL" id="JEMT01026624">
    <property type="protein sequence ID" value="EXX58745.1"/>
    <property type="molecule type" value="Genomic_DNA"/>
</dbReference>
<proteinExistence type="predicted"/>
<evidence type="ECO:0000313" key="3">
    <source>
        <dbReference type="EMBL" id="EXX58745.1"/>
    </source>
</evidence>
<dbReference type="InterPro" id="IPR011333">
    <property type="entry name" value="SKP1/BTB/POZ_sf"/>
</dbReference>
<dbReference type="PANTHER" id="PTHR24410">
    <property type="entry name" value="HL07962P-RELATED"/>
    <property type="match status" value="1"/>
</dbReference>
<feature type="domain" description="TLDc" evidence="2">
    <location>
        <begin position="296"/>
        <end position="478"/>
    </location>
</feature>
<dbReference type="PANTHER" id="PTHR24410:SF23">
    <property type="entry name" value="BTB DOMAIN-CONTAINING PROTEIN-RELATED"/>
    <property type="match status" value="1"/>
</dbReference>
<dbReference type="AlphaFoldDB" id="A0A015IWQ0"/>
<name>A0A015IWQ0_RHIIW</name>
<dbReference type="Pfam" id="PF07534">
    <property type="entry name" value="TLD"/>
    <property type="match status" value="1"/>
</dbReference>
<dbReference type="SMART" id="SM00225">
    <property type="entry name" value="BTB"/>
    <property type="match status" value="1"/>
</dbReference>
<protein>
    <recommendedName>
        <fullName evidence="5">Serine-enriched protein</fullName>
    </recommendedName>
</protein>
<dbReference type="InterPro" id="IPR011705">
    <property type="entry name" value="BACK"/>
</dbReference>